<protein>
    <submittedName>
        <fullName evidence="2">Uncharacterized protein</fullName>
    </submittedName>
</protein>
<feature type="region of interest" description="Disordered" evidence="1">
    <location>
        <begin position="1"/>
        <end position="122"/>
    </location>
</feature>
<proteinExistence type="predicted"/>
<dbReference type="HOGENOM" id="CLU_1369221_0_0_1"/>
<feature type="non-terminal residue" evidence="2">
    <location>
        <position position="1"/>
    </location>
</feature>
<reference evidence="3" key="2">
    <citation type="submission" date="2015-01" db="EMBL/GenBank/DDBJ databases">
        <title>Evolutionary Origins and Diversification of the Mycorrhizal Mutualists.</title>
        <authorList>
            <consortium name="DOE Joint Genome Institute"/>
            <consortium name="Mycorrhizal Genomics Consortium"/>
            <person name="Kohler A."/>
            <person name="Kuo A."/>
            <person name="Nagy L.G."/>
            <person name="Floudas D."/>
            <person name="Copeland A."/>
            <person name="Barry K.W."/>
            <person name="Cichocki N."/>
            <person name="Veneault-Fourrey C."/>
            <person name="LaButti K."/>
            <person name="Lindquist E.A."/>
            <person name="Lipzen A."/>
            <person name="Lundell T."/>
            <person name="Morin E."/>
            <person name="Murat C."/>
            <person name="Riley R."/>
            <person name="Ohm R."/>
            <person name="Sun H."/>
            <person name="Tunlid A."/>
            <person name="Henrissat B."/>
            <person name="Grigoriev I.V."/>
            <person name="Hibbett D.S."/>
            <person name="Martin F."/>
        </authorList>
    </citation>
    <scope>NUCLEOTIDE SEQUENCE [LARGE SCALE GENOMIC DNA]</scope>
    <source>
        <strain evidence="3">MUT 4182</strain>
    </source>
</reference>
<dbReference type="AlphaFoldDB" id="A0A0C3K4V1"/>
<feature type="compositionally biased region" description="Polar residues" evidence="1">
    <location>
        <begin position="49"/>
        <end position="64"/>
    </location>
</feature>
<evidence type="ECO:0000313" key="2">
    <source>
        <dbReference type="EMBL" id="KIO16403.1"/>
    </source>
</evidence>
<feature type="compositionally biased region" description="Low complexity" evidence="1">
    <location>
        <begin position="65"/>
        <end position="79"/>
    </location>
</feature>
<gene>
    <name evidence="2" type="ORF">M407DRAFT_246985</name>
</gene>
<dbReference type="EMBL" id="KN823576">
    <property type="protein sequence ID" value="KIO16403.1"/>
    <property type="molecule type" value="Genomic_DNA"/>
</dbReference>
<name>A0A0C3K4V1_9AGAM</name>
<reference evidence="2 3" key="1">
    <citation type="submission" date="2014-04" db="EMBL/GenBank/DDBJ databases">
        <authorList>
            <consortium name="DOE Joint Genome Institute"/>
            <person name="Kuo A."/>
            <person name="Girlanda M."/>
            <person name="Perotto S."/>
            <person name="Kohler A."/>
            <person name="Nagy L.G."/>
            <person name="Floudas D."/>
            <person name="Copeland A."/>
            <person name="Barry K.W."/>
            <person name="Cichocki N."/>
            <person name="Veneault-Fourrey C."/>
            <person name="LaButti K."/>
            <person name="Lindquist E.A."/>
            <person name="Lipzen A."/>
            <person name="Lundell T."/>
            <person name="Morin E."/>
            <person name="Murat C."/>
            <person name="Sun H."/>
            <person name="Tunlid A."/>
            <person name="Henrissat B."/>
            <person name="Grigoriev I.V."/>
            <person name="Hibbett D.S."/>
            <person name="Martin F."/>
            <person name="Nordberg H.P."/>
            <person name="Cantor M.N."/>
            <person name="Hua S.X."/>
        </authorList>
    </citation>
    <scope>NUCLEOTIDE SEQUENCE [LARGE SCALE GENOMIC DNA]</scope>
    <source>
        <strain evidence="2 3">MUT 4182</strain>
    </source>
</reference>
<evidence type="ECO:0000256" key="1">
    <source>
        <dbReference type="SAM" id="MobiDB-lite"/>
    </source>
</evidence>
<accession>A0A0C3K4V1</accession>
<evidence type="ECO:0000313" key="3">
    <source>
        <dbReference type="Proteomes" id="UP000054248"/>
    </source>
</evidence>
<keyword evidence="3" id="KW-1185">Reference proteome</keyword>
<organism evidence="2 3">
    <name type="scientific">Tulasnella calospora MUT 4182</name>
    <dbReference type="NCBI Taxonomy" id="1051891"/>
    <lineage>
        <taxon>Eukaryota</taxon>
        <taxon>Fungi</taxon>
        <taxon>Dikarya</taxon>
        <taxon>Basidiomycota</taxon>
        <taxon>Agaricomycotina</taxon>
        <taxon>Agaricomycetes</taxon>
        <taxon>Cantharellales</taxon>
        <taxon>Tulasnellaceae</taxon>
        <taxon>Tulasnella</taxon>
    </lineage>
</organism>
<dbReference type="Proteomes" id="UP000054248">
    <property type="component" value="Unassembled WGS sequence"/>
</dbReference>
<feature type="compositionally biased region" description="Basic and acidic residues" evidence="1">
    <location>
        <begin position="1"/>
        <end position="16"/>
    </location>
</feature>
<feature type="compositionally biased region" description="Polar residues" evidence="1">
    <location>
        <begin position="22"/>
        <end position="40"/>
    </location>
</feature>
<sequence length="200" mass="21264">IESRRSDSKLENDKTIKPSPSKAISSESTGMPTRLVSVSPSKGLAVSIPSPSTAQSPNPGSTTPLASSGSAQLGSAIAAMLGKRSFGEQEQGAEPPKKKSKRPARTRAMPDGNRLSASVSPARLGTSFVPPIHTMPETAFDELQEELGPDSMLVSYEDPAQKAQKMRIMAMIKGETLPVAAEDERRRRLPRKNRNAVSGA</sequence>
<feature type="region of interest" description="Disordered" evidence="1">
    <location>
        <begin position="179"/>
        <end position="200"/>
    </location>
</feature>